<dbReference type="RefSeq" id="WP_264554855.1">
    <property type="nucleotide sequence ID" value="NZ_CP109979.1"/>
</dbReference>
<dbReference type="Pfam" id="PF01638">
    <property type="entry name" value="HxlR"/>
    <property type="match status" value="1"/>
</dbReference>
<protein>
    <submittedName>
        <fullName evidence="5">Winged helix-turn-helix transcriptional regulator</fullName>
    </submittedName>
</protein>
<gene>
    <name evidence="5" type="ORF">ACFQL7_06940</name>
</gene>
<comment type="caution">
    <text evidence="5">The sequence shown here is derived from an EMBL/GenBank/DDBJ whole genome shotgun (WGS) entry which is preliminary data.</text>
</comment>
<dbReference type="AlphaFoldDB" id="A0ABD5YJQ9"/>
<dbReference type="Gene3D" id="1.10.10.10">
    <property type="entry name" value="Winged helix-like DNA-binding domain superfamily/Winged helix DNA-binding domain"/>
    <property type="match status" value="1"/>
</dbReference>
<feature type="domain" description="HTH hxlR-type" evidence="4">
    <location>
        <begin position="19"/>
        <end position="118"/>
    </location>
</feature>
<keyword evidence="1" id="KW-0805">Transcription regulation</keyword>
<organism evidence="5 6">
    <name type="scientific">Halocatena marina</name>
    <dbReference type="NCBI Taxonomy" id="2934937"/>
    <lineage>
        <taxon>Archaea</taxon>
        <taxon>Methanobacteriati</taxon>
        <taxon>Methanobacteriota</taxon>
        <taxon>Stenosarchaea group</taxon>
        <taxon>Halobacteria</taxon>
        <taxon>Halobacteriales</taxon>
        <taxon>Natronomonadaceae</taxon>
        <taxon>Halocatena</taxon>
    </lineage>
</organism>
<dbReference type="PANTHER" id="PTHR33204:SF18">
    <property type="entry name" value="TRANSCRIPTIONAL REGULATORY PROTEIN"/>
    <property type="match status" value="1"/>
</dbReference>
<evidence type="ECO:0000313" key="5">
    <source>
        <dbReference type="EMBL" id="MFC7189618.1"/>
    </source>
</evidence>
<dbReference type="GO" id="GO:0003677">
    <property type="term" value="F:DNA binding"/>
    <property type="evidence" value="ECO:0007669"/>
    <property type="project" value="UniProtKB-KW"/>
</dbReference>
<dbReference type="InterPro" id="IPR036388">
    <property type="entry name" value="WH-like_DNA-bd_sf"/>
</dbReference>
<dbReference type="PANTHER" id="PTHR33204">
    <property type="entry name" value="TRANSCRIPTIONAL REGULATOR, MARR FAMILY"/>
    <property type="match status" value="1"/>
</dbReference>
<keyword evidence="3" id="KW-0804">Transcription</keyword>
<proteinExistence type="predicted"/>
<keyword evidence="6" id="KW-1185">Reference proteome</keyword>
<accession>A0ABD5YJQ9</accession>
<evidence type="ECO:0000256" key="3">
    <source>
        <dbReference type="ARBA" id="ARBA00023163"/>
    </source>
</evidence>
<evidence type="ECO:0000256" key="2">
    <source>
        <dbReference type="ARBA" id="ARBA00023125"/>
    </source>
</evidence>
<evidence type="ECO:0000256" key="1">
    <source>
        <dbReference type="ARBA" id="ARBA00023015"/>
    </source>
</evidence>
<dbReference type="GeneID" id="76199177"/>
<dbReference type="InterPro" id="IPR036390">
    <property type="entry name" value="WH_DNA-bd_sf"/>
</dbReference>
<dbReference type="EMBL" id="JBHTAX010000001">
    <property type="protein sequence ID" value="MFC7189618.1"/>
    <property type="molecule type" value="Genomic_DNA"/>
</dbReference>
<dbReference type="PROSITE" id="PS51118">
    <property type="entry name" value="HTH_HXLR"/>
    <property type="match status" value="1"/>
</dbReference>
<name>A0ABD5YJQ9_9EURY</name>
<dbReference type="Proteomes" id="UP001596417">
    <property type="component" value="Unassembled WGS sequence"/>
</dbReference>
<dbReference type="SUPFAM" id="SSF46785">
    <property type="entry name" value="Winged helix' DNA-binding domain"/>
    <property type="match status" value="1"/>
</dbReference>
<dbReference type="InterPro" id="IPR002577">
    <property type="entry name" value="HTH_HxlR"/>
</dbReference>
<evidence type="ECO:0000259" key="4">
    <source>
        <dbReference type="PROSITE" id="PS51118"/>
    </source>
</evidence>
<keyword evidence="2" id="KW-0238">DNA-binding</keyword>
<evidence type="ECO:0000313" key="6">
    <source>
        <dbReference type="Proteomes" id="UP001596417"/>
    </source>
</evidence>
<sequence>MSNGNREYVFKPALGEGDSRASVAIEFLSRKWTRTIIEILLDQESLRYNELKDELDGISDKALSNALEGLEDMYLVHREVVNDRPVKVQYSLTEVGDSLGTIIDDFLEWKYDYIQYVEHIEEGANNSELQ</sequence>
<reference evidence="5 6" key="1">
    <citation type="journal article" date="2019" name="Int. J. Syst. Evol. Microbiol.">
        <title>The Global Catalogue of Microorganisms (GCM) 10K type strain sequencing project: providing services to taxonomists for standard genome sequencing and annotation.</title>
        <authorList>
            <consortium name="The Broad Institute Genomics Platform"/>
            <consortium name="The Broad Institute Genome Sequencing Center for Infectious Disease"/>
            <person name="Wu L."/>
            <person name="Ma J."/>
        </authorList>
    </citation>
    <scope>NUCLEOTIDE SEQUENCE [LARGE SCALE GENOMIC DNA]</scope>
    <source>
        <strain evidence="5 6">RDMS1</strain>
    </source>
</reference>